<sequence>MLQYFEDCHECEQWMSRQADDINIRYSDEGQSVELLQTHLRELQEISDQVSEYERRVSSITLRSRDIIPLKQRSKEKQPTFAEIRCRCLCIYKQPPVNMILCTLISF</sequence>
<keyword evidence="3" id="KW-1185">Reference proteome</keyword>
<comment type="caution">
    <text evidence="2">The sequence shown here is derived from an EMBL/GenBank/DDBJ whole genome shotgun (WGS) entry which is preliminary data.</text>
</comment>
<dbReference type="Proteomes" id="UP000828390">
    <property type="component" value="Unassembled WGS sequence"/>
</dbReference>
<name>A0A9D3YHR2_DREPO</name>
<dbReference type="Pfam" id="PF21019">
    <property type="entry name" value="Spectrin_3"/>
    <property type="match status" value="1"/>
</dbReference>
<dbReference type="EMBL" id="JAIWYP010000015">
    <property type="protein sequence ID" value="KAH3699008.1"/>
    <property type="molecule type" value="Genomic_DNA"/>
</dbReference>
<dbReference type="SUPFAM" id="SSF46966">
    <property type="entry name" value="Spectrin repeat"/>
    <property type="match status" value="1"/>
</dbReference>
<reference evidence="2" key="1">
    <citation type="journal article" date="2019" name="bioRxiv">
        <title>The Genome of the Zebra Mussel, Dreissena polymorpha: A Resource for Invasive Species Research.</title>
        <authorList>
            <person name="McCartney M.A."/>
            <person name="Auch B."/>
            <person name="Kono T."/>
            <person name="Mallez S."/>
            <person name="Zhang Y."/>
            <person name="Obille A."/>
            <person name="Becker A."/>
            <person name="Abrahante J.E."/>
            <person name="Garbe J."/>
            <person name="Badalamenti J.P."/>
            <person name="Herman A."/>
            <person name="Mangelson H."/>
            <person name="Liachko I."/>
            <person name="Sullivan S."/>
            <person name="Sone E.D."/>
            <person name="Koren S."/>
            <person name="Silverstein K.A.T."/>
            <person name="Beckman K.B."/>
            <person name="Gohl D.M."/>
        </authorList>
    </citation>
    <scope>NUCLEOTIDE SEQUENCE</scope>
    <source>
        <strain evidence="2">Duluth1</strain>
        <tissue evidence="2">Whole animal</tissue>
    </source>
</reference>
<gene>
    <name evidence="2" type="ORF">DPMN_073954</name>
</gene>
<organism evidence="2 3">
    <name type="scientific">Dreissena polymorpha</name>
    <name type="common">Zebra mussel</name>
    <name type="synonym">Mytilus polymorpha</name>
    <dbReference type="NCBI Taxonomy" id="45954"/>
    <lineage>
        <taxon>Eukaryota</taxon>
        <taxon>Metazoa</taxon>
        <taxon>Spiralia</taxon>
        <taxon>Lophotrochozoa</taxon>
        <taxon>Mollusca</taxon>
        <taxon>Bivalvia</taxon>
        <taxon>Autobranchia</taxon>
        <taxon>Heteroconchia</taxon>
        <taxon>Euheterodonta</taxon>
        <taxon>Imparidentia</taxon>
        <taxon>Neoheterodontei</taxon>
        <taxon>Myida</taxon>
        <taxon>Dreissenoidea</taxon>
        <taxon>Dreissenidae</taxon>
        <taxon>Dreissena</taxon>
    </lineage>
</organism>
<evidence type="ECO:0000256" key="1">
    <source>
        <dbReference type="SAM" id="Coils"/>
    </source>
</evidence>
<dbReference type="InterPro" id="IPR043197">
    <property type="entry name" value="Plakin"/>
</dbReference>
<feature type="coiled-coil region" evidence="1">
    <location>
        <begin position="36"/>
        <end position="63"/>
    </location>
</feature>
<dbReference type="GO" id="GO:0045104">
    <property type="term" value="P:intermediate filament cytoskeleton organization"/>
    <property type="evidence" value="ECO:0007669"/>
    <property type="project" value="InterPro"/>
</dbReference>
<proteinExistence type="predicted"/>
<dbReference type="PANTHER" id="PTHR23169">
    <property type="entry name" value="ENVOPLAKIN"/>
    <property type="match status" value="1"/>
</dbReference>
<evidence type="ECO:0000313" key="3">
    <source>
        <dbReference type="Proteomes" id="UP000828390"/>
    </source>
</evidence>
<dbReference type="Gene3D" id="1.20.58.60">
    <property type="match status" value="1"/>
</dbReference>
<evidence type="ECO:0000313" key="2">
    <source>
        <dbReference type="EMBL" id="KAH3699008.1"/>
    </source>
</evidence>
<keyword evidence="1" id="KW-0175">Coiled coil</keyword>
<protein>
    <submittedName>
        <fullName evidence="2">Uncharacterized protein</fullName>
    </submittedName>
</protein>
<accession>A0A9D3YHR2</accession>
<dbReference type="AlphaFoldDB" id="A0A9D3YHR2"/>
<reference evidence="2" key="2">
    <citation type="submission" date="2020-11" db="EMBL/GenBank/DDBJ databases">
        <authorList>
            <person name="McCartney M.A."/>
            <person name="Auch B."/>
            <person name="Kono T."/>
            <person name="Mallez S."/>
            <person name="Becker A."/>
            <person name="Gohl D.M."/>
            <person name="Silverstein K.A.T."/>
            <person name="Koren S."/>
            <person name="Bechman K.B."/>
            <person name="Herman A."/>
            <person name="Abrahante J.E."/>
            <person name="Garbe J."/>
        </authorList>
    </citation>
    <scope>NUCLEOTIDE SEQUENCE</scope>
    <source>
        <strain evidence="2">Duluth1</strain>
        <tissue evidence="2">Whole animal</tissue>
    </source>
</reference>